<keyword evidence="12 20" id="KW-1133">Transmembrane helix</keyword>
<dbReference type="GO" id="GO:0004653">
    <property type="term" value="F:polypeptide N-acetylgalactosaminyltransferase activity"/>
    <property type="evidence" value="ECO:0007669"/>
    <property type="project" value="UniProtKB-EC"/>
</dbReference>
<dbReference type="InterPro" id="IPR001173">
    <property type="entry name" value="Glyco_trans_2-like"/>
</dbReference>
<evidence type="ECO:0000256" key="11">
    <source>
        <dbReference type="ARBA" id="ARBA00022968"/>
    </source>
</evidence>
<feature type="transmembrane region" description="Helical" evidence="20">
    <location>
        <begin position="7"/>
        <end position="26"/>
    </location>
</feature>
<dbReference type="PROSITE" id="PS50231">
    <property type="entry name" value="RICIN_B_LECTIN"/>
    <property type="match status" value="1"/>
</dbReference>
<evidence type="ECO:0000313" key="24">
    <source>
        <dbReference type="Proteomes" id="UP000549394"/>
    </source>
</evidence>
<evidence type="ECO:0000256" key="3">
    <source>
        <dbReference type="ARBA" id="ARBA00004922"/>
    </source>
</evidence>
<evidence type="ECO:0000256" key="4">
    <source>
        <dbReference type="ARBA" id="ARBA00005680"/>
    </source>
</evidence>
<name>A0A7I8VGX2_9ANNE</name>
<dbReference type="GO" id="GO:0000139">
    <property type="term" value="C:Golgi membrane"/>
    <property type="evidence" value="ECO:0007669"/>
    <property type="project" value="UniProtKB-SubCell"/>
</dbReference>
<comment type="pathway">
    <text evidence="3 20">Protein modification; protein glycosylation.</text>
</comment>
<evidence type="ECO:0000259" key="22">
    <source>
        <dbReference type="SMART" id="SM00458"/>
    </source>
</evidence>
<dbReference type="Gene3D" id="2.80.10.50">
    <property type="match status" value="1"/>
</dbReference>
<dbReference type="GO" id="GO:0006493">
    <property type="term" value="P:protein O-linked glycosylation"/>
    <property type="evidence" value="ECO:0007669"/>
    <property type="project" value="TreeGrafter"/>
</dbReference>
<evidence type="ECO:0000256" key="20">
    <source>
        <dbReference type="RuleBase" id="RU361242"/>
    </source>
</evidence>
<proteinExistence type="inferred from homology"/>
<evidence type="ECO:0000256" key="10">
    <source>
        <dbReference type="ARBA" id="ARBA00022734"/>
    </source>
</evidence>
<evidence type="ECO:0000256" key="19">
    <source>
        <dbReference type="ARBA" id="ARBA00052209"/>
    </source>
</evidence>
<dbReference type="EC" id="2.4.1.-" evidence="20"/>
<dbReference type="InterPro" id="IPR045885">
    <property type="entry name" value="GalNAc-T"/>
</dbReference>
<evidence type="ECO:0000256" key="12">
    <source>
        <dbReference type="ARBA" id="ARBA00022989"/>
    </source>
</evidence>
<evidence type="ECO:0000256" key="7">
    <source>
        <dbReference type="ARBA" id="ARBA00022679"/>
    </source>
</evidence>
<keyword evidence="17 20" id="KW-0464">Manganese</keyword>
<dbReference type="Gene3D" id="3.90.550.10">
    <property type="entry name" value="Spore Coat Polysaccharide Biosynthesis Protein SpsA, Chain A"/>
    <property type="match status" value="1"/>
</dbReference>
<keyword evidence="14 20" id="KW-0472">Membrane</keyword>
<dbReference type="InterPro" id="IPR029044">
    <property type="entry name" value="Nucleotide-diphossugar_trans"/>
</dbReference>
<dbReference type="SUPFAM" id="SSF50370">
    <property type="entry name" value="Ricin B-like lectins"/>
    <property type="match status" value="1"/>
</dbReference>
<dbReference type="PANTHER" id="PTHR11675:SF134">
    <property type="entry name" value="N-ACETYLGALACTOSAMINYLTRANSFERASE 4-RELATED"/>
    <property type="match status" value="1"/>
</dbReference>
<gene>
    <name evidence="23" type="ORF">DGYR_LOCUS3352</name>
</gene>
<comment type="cofactor">
    <cofactor evidence="1 20">
        <name>Mn(2+)</name>
        <dbReference type="ChEBI" id="CHEBI:29035"/>
    </cofactor>
</comment>
<dbReference type="PANTHER" id="PTHR11675">
    <property type="entry name" value="N-ACETYLGALACTOSAMINYLTRANSFERASE"/>
    <property type="match status" value="1"/>
</dbReference>
<protein>
    <recommendedName>
        <fullName evidence="5 20">Polypeptide N-acetylgalactosaminyltransferase</fullName>
        <ecNumber evidence="20">2.4.1.-</ecNumber>
    </recommendedName>
    <alternativeName>
        <fullName evidence="20">Protein-UDP acetylgalactosaminyltransferase</fullName>
    </alternativeName>
</protein>
<evidence type="ECO:0000256" key="5">
    <source>
        <dbReference type="ARBA" id="ARBA00012644"/>
    </source>
</evidence>
<comment type="subcellular location">
    <subcellularLocation>
        <location evidence="2 20">Golgi apparatus membrane</location>
        <topology evidence="2 20">Single-pass type II membrane protein</topology>
    </subcellularLocation>
</comment>
<evidence type="ECO:0000256" key="9">
    <source>
        <dbReference type="ARBA" id="ARBA00022723"/>
    </source>
</evidence>
<keyword evidence="8 20" id="KW-0812">Transmembrane</keyword>
<comment type="similarity">
    <text evidence="4 20">Belongs to the glycosyltransferase 2 family. GalNAc-T subfamily.</text>
</comment>
<keyword evidence="7 20" id="KW-0808">Transferase</keyword>
<evidence type="ECO:0000256" key="21">
    <source>
        <dbReference type="SAM" id="MobiDB-lite"/>
    </source>
</evidence>
<dbReference type="AlphaFoldDB" id="A0A7I8VGX2"/>
<keyword evidence="9" id="KW-0479">Metal-binding</keyword>
<reference evidence="23 24" key="1">
    <citation type="submission" date="2020-08" db="EMBL/GenBank/DDBJ databases">
        <authorList>
            <person name="Hejnol A."/>
        </authorList>
    </citation>
    <scope>NUCLEOTIDE SEQUENCE [LARGE SCALE GENOMIC DNA]</scope>
</reference>
<sequence>MRRTTRRILQYVLLALLIVTLGPYFLKRLSGNGSLSFDQSHGLPREPAISQRDKKNDNWRLVQDVGSESEIDWHDYAAIAKDKERTGPGEQGQGVQIGADEREKKDELYRANGFNALASDKMSLDRALNDIRHPNCRKKKYLAKLLTASIVVPFHNEHITTLLRLVHSILNRSPRQLLADIILVDDYSNKDFLKEPLDNMLKDQFYQGKVTVLRNKEREGLIRTRINGAAVAKGEVIIFLDSHCEVNINWLPPLLDPIAKNHKTVVCPFIDVLDHDTFQYRAQDEGARGAFDWELFYKRLPLRPGDQNDPADVFESPVMAGGLFAIHRDWFEKLGKYDDQLEIWGGEQYELSFKIWQCGGRMVDAPCSRIGHVYRKYAPFPNPGKGDFVGRNYRRVAEVWMDEYKEFIFKRRARYRDIDPGDLTKQKKLREDLKCKSFKWFMTNVANDLEKYYPSVEPSPVASGELKSEKAGLCVDTKFKSQNEQFGLDTCLSVDSGHGGEQNLVLSWHKDLRPFKRSLCFDVSQSIRKAPVILYTCHGMKGNQWFKYNVDTHQLYHPVSSQCLDCDPEQKQIFMNPCNSYSETQRWLFAKLNTTLAQKYFQEQ</sequence>
<evidence type="ECO:0000256" key="15">
    <source>
        <dbReference type="ARBA" id="ARBA00023157"/>
    </source>
</evidence>
<evidence type="ECO:0000256" key="14">
    <source>
        <dbReference type="ARBA" id="ARBA00023136"/>
    </source>
</evidence>
<dbReference type="Pfam" id="PF00535">
    <property type="entry name" value="Glycos_transf_2"/>
    <property type="match status" value="1"/>
</dbReference>
<evidence type="ECO:0000256" key="13">
    <source>
        <dbReference type="ARBA" id="ARBA00023034"/>
    </source>
</evidence>
<dbReference type="InterPro" id="IPR035992">
    <property type="entry name" value="Ricin_B-like_lectins"/>
</dbReference>
<feature type="region of interest" description="Disordered" evidence="21">
    <location>
        <begin position="36"/>
        <end position="55"/>
    </location>
</feature>
<feature type="region of interest" description="Disordered" evidence="21">
    <location>
        <begin position="82"/>
        <end position="102"/>
    </location>
</feature>
<evidence type="ECO:0000256" key="2">
    <source>
        <dbReference type="ARBA" id="ARBA00004323"/>
    </source>
</evidence>
<organism evidence="23 24">
    <name type="scientific">Dimorphilus gyrociliatus</name>
    <dbReference type="NCBI Taxonomy" id="2664684"/>
    <lineage>
        <taxon>Eukaryota</taxon>
        <taxon>Metazoa</taxon>
        <taxon>Spiralia</taxon>
        <taxon>Lophotrochozoa</taxon>
        <taxon>Annelida</taxon>
        <taxon>Polychaeta</taxon>
        <taxon>Polychaeta incertae sedis</taxon>
        <taxon>Dinophilidae</taxon>
        <taxon>Dimorphilus</taxon>
    </lineage>
</organism>
<comment type="catalytic activity">
    <reaction evidence="19">
        <text>L-seryl-[protein] + UDP-N-acetyl-alpha-D-galactosamine = a 3-O-[N-acetyl-alpha-D-galactosaminyl]-L-seryl-[protein] + UDP + H(+)</text>
        <dbReference type="Rhea" id="RHEA:23956"/>
        <dbReference type="Rhea" id="RHEA-COMP:9863"/>
        <dbReference type="Rhea" id="RHEA-COMP:12788"/>
        <dbReference type="ChEBI" id="CHEBI:15378"/>
        <dbReference type="ChEBI" id="CHEBI:29999"/>
        <dbReference type="ChEBI" id="CHEBI:53604"/>
        <dbReference type="ChEBI" id="CHEBI:58223"/>
        <dbReference type="ChEBI" id="CHEBI:67138"/>
        <dbReference type="EC" id="2.4.1.41"/>
    </reaction>
</comment>
<dbReference type="FunFam" id="2.80.10.50:FF:000011">
    <property type="entry name" value="Polypeptide N-acetylgalactosaminyltransferase"/>
    <property type="match status" value="1"/>
</dbReference>
<keyword evidence="10 20" id="KW-0430">Lectin</keyword>
<keyword evidence="24" id="KW-1185">Reference proteome</keyword>
<comment type="caution">
    <text evidence="23">The sequence shown here is derived from an EMBL/GenBank/DDBJ whole genome shotgun (WGS) entry which is preliminary data.</text>
</comment>
<keyword evidence="11" id="KW-0735">Signal-anchor</keyword>
<dbReference type="Proteomes" id="UP000549394">
    <property type="component" value="Unassembled WGS sequence"/>
</dbReference>
<comment type="catalytic activity">
    <reaction evidence="18">
        <text>L-threonyl-[protein] + UDP-N-acetyl-alpha-D-galactosamine = a 3-O-[N-acetyl-alpha-D-galactosaminyl]-L-threonyl-[protein] + UDP + H(+)</text>
        <dbReference type="Rhea" id="RHEA:52424"/>
        <dbReference type="Rhea" id="RHEA-COMP:11060"/>
        <dbReference type="Rhea" id="RHEA-COMP:11689"/>
        <dbReference type="ChEBI" id="CHEBI:15378"/>
        <dbReference type="ChEBI" id="CHEBI:30013"/>
        <dbReference type="ChEBI" id="CHEBI:58223"/>
        <dbReference type="ChEBI" id="CHEBI:67138"/>
        <dbReference type="ChEBI" id="CHEBI:87075"/>
        <dbReference type="EC" id="2.4.1.41"/>
    </reaction>
</comment>
<dbReference type="EMBL" id="CAJFCJ010000005">
    <property type="protein sequence ID" value="CAD5114517.1"/>
    <property type="molecule type" value="Genomic_DNA"/>
</dbReference>
<dbReference type="GO" id="GO:0046872">
    <property type="term" value="F:metal ion binding"/>
    <property type="evidence" value="ECO:0007669"/>
    <property type="project" value="UniProtKB-KW"/>
</dbReference>
<evidence type="ECO:0000256" key="1">
    <source>
        <dbReference type="ARBA" id="ARBA00001936"/>
    </source>
</evidence>
<evidence type="ECO:0000256" key="18">
    <source>
        <dbReference type="ARBA" id="ARBA00050905"/>
    </source>
</evidence>
<keyword evidence="6 20" id="KW-0328">Glycosyltransferase</keyword>
<dbReference type="GO" id="GO:0030246">
    <property type="term" value="F:carbohydrate binding"/>
    <property type="evidence" value="ECO:0007669"/>
    <property type="project" value="UniProtKB-KW"/>
</dbReference>
<evidence type="ECO:0000256" key="17">
    <source>
        <dbReference type="ARBA" id="ARBA00023211"/>
    </source>
</evidence>
<dbReference type="FunFam" id="3.90.550.10:FF:000029">
    <property type="entry name" value="Polypeptide N-acetylgalactosaminyltransferase"/>
    <property type="match status" value="1"/>
</dbReference>
<dbReference type="CDD" id="cd23439">
    <property type="entry name" value="beta-trefoil_Ricin_GALNT10-like"/>
    <property type="match status" value="1"/>
</dbReference>
<keyword evidence="13 20" id="KW-0333">Golgi apparatus</keyword>
<evidence type="ECO:0000313" key="23">
    <source>
        <dbReference type="EMBL" id="CAD5114517.1"/>
    </source>
</evidence>
<dbReference type="Pfam" id="PF00652">
    <property type="entry name" value="Ricin_B_lectin"/>
    <property type="match status" value="1"/>
</dbReference>
<feature type="domain" description="Ricin B lectin" evidence="22">
    <location>
        <begin position="463"/>
        <end position="590"/>
    </location>
</feature>
<dbReference type="OrthoDB" id="6159198at2759"/>
<evidence type="ECO:0000256" key="16">
    <source>
        <dbReference type="ARBA" id="ARBA00023180"/>
    </source>
</evidence>
<dbReference type="UniPathway" id="UPA00378"/>
<keyword evidence="15 20" id="KW-1015">Disulfide bond</keyword>
<evidence type="ECO:0000256" key="8">
    <source>
        <dbReference type="ARBA" id="ARBA00022692"/>
    </source>
</evidence>
<accession>A0A7I8VGX2</accession>
<dbReference type="SUPFAM" id="SSF53448">
    <property type="entry name" value="Nucleotide-diphospho-sugar transferases"/>
    <property type="match status" value="1"/>
</dbReference>
<dbReference type="SMART" id="SM00458">
    <property type="entry name" value="RICIN"/>
    <property type="match status" value="1"/>
</dbReference>
<dbReference type="CDD" id="cd02510">
    <property type="entry name" value="pp-GalNAc-T"/>
    <property type="match status" value="1"/>
</dbReference>
<evidence type="ECO:0000256" key="6">
    <source>
        <dbReference type="ARBA" id="ARBA00022676"/>
    </source>
</evidence>
<dbReference type="InterPro" id="IPR000772">
    <property type="entry name" value="Ricin_B_lectin"/>
</dbReference>
<keyword evidence="16" id="KW-0325">Glycoprotein</keyword>